<comment type="similarity">
    <text evidence="3">Belongs to the bacterial solute-binding protein 9 family.</text>
</comment>
<keyword evidence="1 3" id="KW-0813">Transport</keyword>
<keyword evidence="6" id="KW-1185">Reference proteome</keyword>
<dbReference type="PANTHER" id="PTHR42953">
    <property type="entry name" value="HIGH-AFFINITY ZINC UPTAKE SYSTEM PROTEIN ZNUA-RELATED"/>
    <property type="match status" value="1"/>
</dbReference>
<feature type="compositionally biased region" description="Basic and acidic residues" evidence="4">
    <location>
        <begin position="125"/>
        <end position="146"/>
    </location>
</feature>
<dbReference type="PANTHER" id="PTHR42953:SF8">
    <property type="entry name" value="ZINT DOMAIN-CONTAINING PROTEIN"/>
    <property type="match status" value="1"/>
</dbReference>
<dbReference type="GO" id="GO:0007155">
    <property type="term" value="P:cell adhesion"/>
    <property type="evidence" value="ECO:0007669"/>
    <property type="project" value="InterPro"/>
</dbReference>
<evidence type="ECO:0000256" key="1">
    <source>
        <dbReference type="ARBA" id="ARBA00022448"/>
    </source>
</evidence>
<evidence type="ECO:0000256" key="2">
    <source>
        <dbReference type="ARBA" id="ARBA00022729"/>
    </source>
</evidence>
<dbReference type="InterPro" id="IPR006128">
    <property type="entry name" value="Lipoprotein_PsaA-like"/>
</dbReference>
<dbReference type="PRINTS" id="PR00690">
    <property type="entry name" value="ADHESNFAMILY"/>
</dbReference>
<name>A0A4R2S2X7_9BACL</name>
<evidence type="ECO:0000256" key="4">
    <source>
        <dbReference type="SAM" id="MobiDB-lite"/>
    </source>
</evidence>
<dbReference type="SUPFAM" id="SSF53807">
    <property type="entry name" value="Helical backbone' metal receptor"/>
    <property type="match status" value="1"/>
</dbReference>
<dbReference type="GO" id="GO:0046872">
    <property type="term" value="F:metal ion binding"/>
    <property type="evidence" value="ECO:0007669"/>
    <property type="project" value="InterPro"/>
</dbReference>
<accession>A0A4R2S2X7</accession>
<dbReference type="GO" id="GO:0030001">
    <property type="term" value="P:metal ion transport"/>
    <property type="evidence" value="ECO:0007669"/>
    <property type="project" value="InterPro"/>
</dbReference>
<dbReference type="PRINTS" id="PR00691">
    <property type="entry name" value="ADHESINB"/>
</dbReference>
<dbReference type="Proteomes" id="UP000294746">
    <property type="component" value="Unassembled WGS sequence"/>
</dbReference>
<dbReference type="Gene3D" id="3.40.50.1980">
    <property type="entry name" value="Nitrogenase molybdenum iron protein domain"/>
    <property type="match status" value="2"/>
</dbReference>
<dbReference type="Pfam" id="PF01297">
    <property type="entry name" value="ZnuA"/>
    <property type="match status" value="1"/>
</dbReference>
<dbReference type="InterPro" id="IPR006127">
    <property type="entry name" value="ZnuA-like"/>
</dbReference>
<keyword evidence="2" id="KW-0732">Signal</keyword>
<dbReference type="CDD" id="cd01017">
    <property type="entry name" value="AdcA"/>
    <property type="match status" value="1"/>
</dbReference>
<feature type="region of interest" description="Disordered" evidence="4">
    <location>
        <begin position="118"/>
        <end position="148"/>
    </location>
</feature>
<sequence>MRKQYLYGIVASCLFLTSVIGCSSKESKDSTNQNGSVSIVTTLYPLEDFAKKIGGSHVQVTNIVPAGTEAHDFEPSAKDLAKLSKANIFLYHGSGFESWTEKAASNLGKNKTKIVNASEGLASEEVSKESETKGEHDHEHDHKGMDPHVWLDPTLAKKESRKIYDALVSADPTHKEEYTKNFAELEKQFDQLDGEFQMMAKKATKKEFVTSHAAFSYLAHRYGLKQISISGLSPEDEPTPKELKAIIDEAREHQVKYIFFETLVSGKIADVVKNEVKAEALILNPLEGLTTEDIKNKQDYFSVMRKNKENLAKALGAM</sequence>
<dbReference type="AlphaFoldDB" id="A0A4R2S2X7"/>
<dbReference type="OrthoDB" id="9810636at2"/>
<dbReference type="PROSITE" id="PS51257">
    <property type="entry name" value="PROKAR_LIPOPROTEIN"/>
    <property type="match status" value="1"/>
</dbReference>
<evidence type="ECO:0000313" key="6">
    <source>
        <dbReference type="Proteomes" id="UP000294746"/>
    </source>
</evidence>
<dbReference type="InterPro" id="IPR006129">
    <property type="entry name" value="AdhesinB"/>
</dbReference>
<protein>
    <submittedName>
        <fullName evidence="5">Zinc transport system substrate-binding protein</fullName>
    </submittedName>
</protein>
<evidence type="ECO:0000256" key="3">
    <source>
        <dbReference type="RuleBase" id="RU003512"/>
    </source>
</evidence>
<gene>
    <name evidence="5" type="ORF">EDD57_1038</name>
</gene>
<reference evidence="5 6" key="1">
    <citation type="submission" date="2019-03" db="EMBL/GenBank/DDBJ databases">
        <title>Genomic Encyclopedia of Type Strains, Phase IV (KMG-IV): sequencing the most valuable type-strain genomes for metagenomic binning, comparative biology and taxonomic classification.</title>
        <authorList>
            <person name="Goeker M."/>
        </authorList>
    </citation>
    <scope>NUCLEOTIDE SEQUENCE [LARGE SCALE GENOMIC DNA]</scope>
    <source>
        <strain evidence="5 6">DSM 46831</strain>
    </source>
</reference>
<proteinExistence type="inferred from homology"/>
<evidence type="ECO:0000313" key="5">
    <source>
        <dbReference type="EMBL" id="TCP70196.1"/>
    </source>
</evidence>
<comment type="caution">
    <text evidence="5">The sequence shown here is derived from an EMBL/GenBank/DDBJ whole genome shotgun (WGS) entry which is preliminary data.</text>
</comment>
<dbReference type="RefSeq" id="WP_131847677.1">
    <property type="nucleotide sequence ID" value="NZ_SLXV01000003.1"/>
</dbReference>
<organism evidence="5 6">
    <name type="scientific">Baia soyae</name>
    <dbReference type="NCBI Taxonomy" id="1544746"/>
    <lineage>
        <taxon>Bacteria</taxon>
        <taxon>Bacillati</taxon>
        <taxon>Bacillota</taxon>
        <taxon>Bacilli</taxon>
        <taxon>Bacillales</taxon>
        <taxon>Thermoactinomycetaceae</taxon>
        <taxon>Baia</taxon>
    </lineage>
</organism>
<dbReference type="InterPro" id="IPR050492">
    <property type="entry name" value="Bact_metal-bind_prot9"/>
</dbReference>
<dbReference type="EMBL" id="SLXV01000003">
    <property type="protein sequence ID" value="TCP70196.1"/>
    <property type="molecule type" value="Genomic_DNA"/>
</dbReference>